<comment type="caution">
    <text evidence="1">The sequence shown here is derived from an EMBL/GenBank/DDBJ whole genome shotgun (WGS) entry which is preliminary data.</text>
</comment>
<reference evidence="1" key="2">
    <citation type="submission" date="2020-11" db="EMBL/GenBank/DDBJ databases">
        <authorList>
            <person name="McCartney M.A."/>
            <person name="Auch B."/>
            <person name="Kono T."/>
            <person name="Mallez S."/>
            <person name="Becker A."/>
            <person name="Gohl D.M."/>
            <person name="Silverstein K.A.T."/>
            <person name="Koren S."/>
            <person name="Bechman K.B."/>
            <person name="Herman A."/>
            <person name="Abrahante J.E."/>
            <person name="Garbe J."/>
        </authorList>
    </citation>
    <scope>NUCLEOTIDE SEQUENCE</scope>
    <source>
        <strain evidence="1">Duluth1</strain>
        <tissue evidence="1">Whole animal</tissue>
    </source>
</reference>
<name>A0A9D4CUL9_DREPO</name>
<dbReference type="Proteomes" id="UP000828390">
    <property type="component" value="Unassembled WGS sequence"/>
</dbReference>
<gene>
    <name evidence="1" type="ORF">DPMN_057167</name>
</gene>
<organism evidence="1 2">
    <name type="scientific">Dreissena polymorpha</name>
    <name type="common">Zebra mussel</name>
    <name type="synonym">Mytilus polymorpha</name>
    <dbReference type="NCBI Taxonomy" id="45954"/>
    <lineage>
        <taxon>Eukaryota</taxon>
        <taxon>Metazoa</taxon>
        <taxon>Spiralia</taxon>
        <taxon>Lophotrochozoa</taxon>
        <taxon>Mollusca</taxon>
        <taxon>Bivalvia</taxon>
        <taxon>Autobranchia</taxon>
        <taxon>Heteroconchia</taxon>
        <taxon>Euheterodonta</taxon>
        <taxon>Imparidentia</taxon>
        <taxon>Neoheterodontei</taxon>
        <taxon>Myida</taxon>
        <taxon>Dreissenoidea</taxon>
        <taxon>Dreissenidae</taxon>
        <taxon>Dreissena</taxon>
    </lineage>
</organism>
<dbReference type="AlphaFoldDB" id="A0A9D4CUL9"/>
<evidence type="ECO:0000313" key="2">
    <source>
        <dbReference type="Proteomes" id="UP000828390"/>
    </source>
</evidence>
<evidence type="ECO:0000313" key="1">
    <source>
        <dbReference type="EMBL" id="KAH3731161.1"/>
    </source>
</evidence>
<dbReference type="EMBL" id="JAIWYP010000012">
    <property type="protein sequence ID" value="KAH3731161.1"/>
    <property type="molecule type" value="Genomic_DNA"/>
</dbReference>
<accession>A0A9D4CUL9</accession>
<reference evidence="1" key="1">
    <citation type="journal article" date="2019" name="bioRxiv">
        <title>The Genome of the Zebra Mussel, Dreissena polymorpha: A Resource for Invasive Species Research.</title>
        <authorList>
            <person name="McCartney M.A."/>
            <person name="Auch B."/>
            <person name="Kono T."/>
            <person name="Mallez S."/>
            <person name="Zhang Y."/>
            <person name="Obille A."/>
            <person name="Becker A."/>
            <person name="Abrahante J.E."/>
            <person name="Garbe J."/>
            <person name="Badalamenti J.P."/>
            <person name="Herman A."/>
            <person name="Mangelson H."/>
            <person name="Liachko I."/>
            <person name="Sullivan S."/>
            <person name="Sone E.D."/>
            <person name="Koren S."/>
            <person name="Silverstein K.A.T."/>
            <person name="Beckman K.B."/>
            <person name="Gohl D.M."/>
        </authorList>
    </citation>
    <scope>NUCLEOTIDE SEQUENCE</scope>
    <source>
        <strain evidence="1">Duluth1</strain>
        <tissue evidence="1">Whole animal</tissue>
    </source>
</reference>
<protein>
    <submittedName>
        <fullName evidence="1">Uncharacterized protein</fullName>
    </submittedName>
</protein>
<sequence length="59" mass="6406">MSINAGLTVMSLVGMLLKKTKVHQLAASNNGTICPHSDGHFNRMSERCDVPGRHATEKD</sequence>
<keyword evidence="2" id="KW-1185">Reference proteome</keyword>
<proteinExistence type="predicted"/>